<keyword evidence="5 8" id="KW-0406">Ion transport</keyword>
<feature type="compositionally biased region" description="Pro residues" evidence="9">
    <location>
        <begin position="11"/>
        <end position="21"/>
    </location>
</feature>
<dbReference type="Pfam" id="PF07885">
    <property type="entry name" value="Ion_trans_2"/>
    <property type="match status" value="2"/>
</dbReference>
<keyword evidence="4 10" id="KW-1133">Transmembrane helix</keyword>
<feature type="transmembrane region" description="Helical" evidence="10">
    <location>
        <begin position="495"/>
        <end position="515"/>
    </location>
</feature>
<sequence length="599" mass="66113">MRRTRQRKVPTPGPQLLPSPQTPSAASNSEQKCSCELVKHWFQVFLANLFSHVGLCILVVGYSIAGAFLFESLENRPSLTPEPPGTRRENYDDDHHEPFLCEKDRVCVGTTDLDTVLLCVEQCIECCGTFKNGAMKAINRNNTVVAKLVKKQMYDASMSKGMRWKAVMAQTGQPLWTFSSALLFSITVITTIGYGNMTPETPEGRLCTILYALFGIPLMLIWLSKIGSLLGKVLTLIYTRLFCGCKRRHQHQRTITPSSPLPTVTIIDGPQDASVRVSTEITRSPTLDLNPTEPPLFGAPSGNVLKNALVPAPIMILAKSPSNPLLMNPTTTTTTADAVLLGAPTAQVLMNALAPLPLMWAAKSPTGSSGFFELGRPHSSLKLITTARLFERKGSVLMRRTTSENFLSSKARRPVDLIALRGRRHSLDHSDNCLNKDRAITREHLVELRPMSRREKPQSRAKSSCSSERQHRVATNLRRRTTGCCGGRDKDDDPVPYVLVLGIVVIYVCVGGGIFSRLEGWEFMEGFYFCFITLTTIGFGDFVPGQSTIAAARDNELTLILVVLYLILGLAIIAMAFTMLQKRVSKRCRRVAAMIGLRG</sequence>
<evidence type="ECO:0000256" key="9">
    <source>
        <dbReference type="SAM" id="MobiDB-lite"/>
    </source>
</evidence>
<dbReference type="EMBL" id="CAJPEX010004433">
    <property type="protein sequence ID" value="CAG0923017.1"/>
    <property type="molecule type" value="Genomic_DNA"/>
</dbReference>
<keyword evidence="2 8" id="KW-0813">Transport</keyword>
<feature type="transmembrane region" description="Helical" evidence="10">
    <location>
        <begin position="49"/>
        <end position="70"/>
    </location>
</feature>
<proteinExistence type="inferred from homology"/>
<feature type="transmembrane region" description="Helical" evidence="10">
    <location>
        <begin position="175"/>
        <end position="194"/>
    </location>
</feature>
<dbReference type="EMBL" id="OA886470">
    <property type="protein sequence ID" value="CAD7282865.1"/>
    <property type="molecule type" value="Genomic_DNA"/>
</dbReference>
<comment type="subcellular location">
    <subcellularLocation>
        <location evidence="1">Membrane</location>
        <topology evidence="1">Multi-pass membrane protein</topology>
    </subcellularLocation>
</comment>
<dbReference type="GO" id="GO:0022841">
    <property type="term" value="F:potassium ion leak channel activity"/>
    <property type="evidence" value="ECO:0007669"/>
    <property type="project" value="TreeGrafter"/>
</dbReference>
<feature type="transmembrane region" description="Helical" evidence="10">
    <location>
        <begin position="527"/>
        <end position="545"/>
    </location>
</feature>
<accession>A0A7R9GIW3</accession>
<evidence type="ECO:0000256" key="7">
    <source>
        <dbReference type="ARBA" id="ARBA00023303"/>
    </source>
</evidence>
<evidence type="ECO:0000256" key="1">
    <source>
        <dbReference type="ARBA" id="ARBA00004141"/>
    </source>
</evidence>
<dbReference type="GO" id="GO:0005886">
    <property type="term" value="C:plasma membrane"/>
    <property type="evidence" value="ECO:0007669"/>
    <property type="project" value="TreeGrafter"/>
</dbReference>
<evidence type="ECO:0000256" key="6">
    <source>
        <dbReference type="ARBA" id="ARBA00023136"/>
    </source>
</evidence>
<dbReference type="Proteomes" id="UP000678499">
    <property type="component" value="Unassembled WGS sequence"/>
</dbReference>
<dbReference type="GO" id="GO:0030322">
    <property type="term" value="P:stabilization of membrane potential"/>
    <property type="evidence" value="ECO:0007669"/>
    <property type="project" value="TreeGrafter"/>
</dbReference>
<name>A0A7R9GIW3_9CRUS</name>
<keyword evidence="6 10" id="KW-0472">Membrane</keyword>
<evidence type="ECO:0000256" key="8">
    <source>
        <dbReference type="RuleBase" id="RU003857"/>
    </source>
</evidence>
<dbReference type="PANTHER" id="PTHR11003">
    <property type="entry name" value="POTASSIUM CHANNEL, SUBFAMILY K"/>
    <property type="match status" value="1"/>
</dbReference>
<feature type="region of interest" description="Disordered" evidence="9">
    <location>
        <begin position="451"/>
        <end position="472"/>
    </location>
</feature>
<feature type="transmembrane region" description="Helical" evidence="10">
    <location>
        <begin position="557"/>
        <end position="580"/>
    </location>
</feature>
<evidence type="ECO:0000313" key="13">
    <source>
        <dbReference type="Proteomes" id="UP000678499"/>
    </source>
</evidence>
<keyword evidence="7 8" id="KW-0407">Ion channel</keyword>
<feature type="transmembrane region" description="Helical" evidence="10">
    <location>
        <begin position="206"/>
        <end position="224"/>
    </location>
</feature>
<dbReference type="SUPFAM" id="SSF81324">
    <property type="entry name" value="Voltage-gated potassium channels"/>
    <property type="match status" value="2"/>
</dbReference>
<evidence type="ECO:0000256" key="5">
    <source>
        <dbReference type="ARBA" id="ARBA00023065"/>
    </source>
</evidence>
<comment type="similarity">
    <text evidence="8">Belongs to the two pore domain potassium channel (TC 1.A.1.8) family.</text>
</comment>
<evidence type="ECO:0000256" key="4">
    <source>
        <dbReference type="ARBA" id="ARBA00022989"/>
    </source>
</evidence>
<keyword evidence="13" id="KW-1185">Reference proteome</keyword>
<evidence type="ECO:0000256" key="3">
    <source>
        <dbReference type="ARBA" id="ARBA00022692"/>
    </source>
</evidence>
<protein>
    <recommendedName>
        <fullName evidence="11">Potassium channel domain-containing protein</fullName>
    </recommendedName>
</protein>
<evidence type="ECO:0000256" key="2">
    <source>
        <dbReference type="ARBA" id="ARBA00022448"/>
    </source>
</evidence>
<evidence type="ECO:0000313" key="12">
    <source>
        <dbReference type="EMBL" id="CAD7282865.1"/>
    </source>
</evidence>
<evidence type="ECO:0000256" key="10">
    <source>
        <dbReference type="SAM" id="Phobius"/>
    </source>
</evidence>
<keyword evidence="3 8" id="KW-0812">Transmembrane</keyword>
<gene>
    <name evidence="12" type="ORF">NMOB1V02_LOCUS10483</name>
</gene>
<feature type="domain" description="Potassium channel" evidence="11">
    <location>
        <begin position="173"/>
        <end position="230"/>
    </location>
</feature>
<dbReference type="PANTHER" id="PTHR11003:SF334">
    <property type="entry name" value="FI03418P"/>
    <property type="match status" value="1"/>
</dbReference>
<feature type="domain" description="Potassium channel" evidence="11">
    <location>
        <begin position="504"/>
        <end position="585"/>
    </location>
</feature>
<dbReference type="InterPro" id="IPR013099">
    <property type="entry name" value="K_chnl_dom"/>
</dbReference>
<evidence type="ECO:0000259" key="11">
    <source>
        <dbReference type="Pfam" id="PF07885"/>
    </source>
</evidence>
<dbReference type="AlphaFoldDB" id="A0A7R9GIW3"/>
<dbReference type="OrthoDB" id="297496at2759"/>
<reference evidence="12" key="1">
    <citation type="submission" date="2020-11" db="EMBL/GenBank/DDBJ databases">
        <authorList>
            <person name="Tran Van P."/>
        </authorList>
    </citation>
    <scope>NUCLEOTIDE SEQUENCE</scope>
</reference>
<dbReference type="InterPro" id="IPR003280">
    <property type="entry name" value="2pore_dom_K_chnl"/>
</dbReference>
<organism evidence="12">
    <name type="scientific">Notodromas monacha</name>
    <dbReference type="NCBI Taxonomy" id="399045"/>
    <lineage>
        <taxon>Eukaryota</taxon>
        <taxon>Metazoa</taxon>
        <taxon>Ecdysozoa</taxon>
        <taxon>Arthropoda</taxon>
        <taxon>Crustacea</taxon>
        <taxon>Oligostraca</taxon>
        <taxon>Ostracoda</taxon>
        <taxon>Podocopa</taxon>
        <taxon>Podocopida</taxon>
        <taxon>Cypridocopina</taxon>
        <taxon>Cypridoidea</taxon>
        <taxon>Cyprididae</taxon>
        <taxon>Notodromas</taxon>
    </lineage>
</organism>
<dbReference type="PRINTS" id="PR01333">
    <property type="entry name" value="2POREKCHANEL"/>
</dbReference>
<feature type="region of interest" description="Disordered" evidence="9">
    <location>
        <begin position="1"/>
        <end position="26"/>
    </location>
</feature>
<dbReference type="GO" id="GO:0015271">
    <property type="term" value="F:outward rectifier potassium channel activity"/>
    <property type="evidence" value="ECO:0007669"/>
    <property type="project" value="TreeGrafter"/>
</dbReference>
<dbReference type="Gene3D" id="1.10.287.70">
    <property type="match status" value="2"/>
</dbReference>